<feature type="domain" description="Elongation factor G-binding protein C-terminal treble-clef zinc-finger" evidence="1">
    <location>
        <begin position="8"/>
        <end position="161"/>
    </location>
</feature>
<proteinExistence type="predicted"/>
<accession>A0A4R4ZRE0</accession>
<dbReference type="OrthoDB" id="4171838at2"/>
<protein>
    <submittedName>
        <fullName evidence="2">FBP domain-containing protein</fullName>
    </submittedName>
</protein>
<sequence>MEPLTIDEIRGSFVNSTRSLVKAMTPPRGFTELPWESLDFLGWRDPKAPNRGYLVVRRAGGVTSIALTTQAAAGKPRRGTGLCDLCNTAHQITNVALFAARRAGTAGRDGNTVGTYICADLACSLYLRSLRDPEVPQGETIAPELRIERLSTRLDSFVNRVLT</sequence>
<dbReference type="AlphaFoldDB" id="A0A4R4ZRE0"/>
<comment type="caution">
    <text evidence="2">The sequence shown here is derived from an EMBL/GenBank/DDBJ whole genome shotgun (WGS) entry which is preliminary data.</text>
</comment>
<name>A0A4R4ZRE0_9ACTN</name>
<dbReference type="InterPro" id="IPR032330">
    <property type="entry name" value="EF-G-binding_C"/>
</dbReference>
<dbReference type="Proteomes" id="UP000295124">
    <property type="component" value="Unassembled WGS sequence"/>
</dbReference>
<dbReference type="Pfam" id="PF16571">
    <property type="entry name" value="FBP_C"/>
    <property type="match status" value="1"/>
</dbReference>
<evidence type="ECO:0000313" key="2">
    <source>
        <dbReference type="EMBL" id="TDD59552.1"/>
    </source>
</evidence>
<keyword evidence="3" id="KW-1185">Reference proteome</keyword>
<gene>
    <name evidence="2" type="ORF">E1263_14475</name>
</gene>
<dbReference type="RefSeq" id="WP_132167808.1">
    <property type="nucleotide sequence ID" value="NZ_SMKX01000034.1"/>
</dbReference>
<evidence type="ECO:0000313" key="3">
    <source>
        <dbReference type="Proteomes" id="UP000295124"/>
    </source>
</evidence>
<evidence type="ECO:0000259" key="1">
    <source>
        <dbReference type="Pfam" id="PF16571"/>
    </source>
</evidence>
<reference evidence="2 3" key="1">
    <citation type="submission" date="2019-03" db="EMBL/GenBank/DDBJ databases">
        <title>Draft genome sequences of novel Actinobacteria.</title>
        <authorList>
            <person name="Sahin N."/>
            <person name="Ay H."/>
            <person name="Saygin H."/>
        </authorList>
    </citation>
    <scope>NUCLEOTIDE SEQUENCE [LARGE SCALE GENOMIC DNA]</scope>
    <source>
        <strain evidence="2 3">JCM 13523</strain>
    </source>
</reference>
<organism evidence="2 3">
    <name type="scientific">Kribbella antibiotica</name>
    <dbReference type="NCBI Taxonomy" id="190195"/>
    <lineage>
        <taxon>Bacteria</taxon>
        <taxon>Bacillati</taxon>
        <taxon>Actinomycetota</taxon>
        <taxon>Actinomycetes</taxon>
        <taxon>Propionibacteriales</taxon>
        <taxon>Kribbellaceae</taxon>
        <taxon>Kribbella</taxon>
    </lineage>
</organism>
<dbReference type="EMBL" id="SMKX01000034">
    <property type="protein sequence ID" value="TDD59552.1"/>
    <property type="molecule type" value="Genomic_DNA"/>
</dbReference>